<evidence type="ECO:0000313" key="3">
    <source>
        <dbReference type="Proteomes" id="UP000231092"/>
    </source>
</evidence>
<proteinExistence type="inferred from homology"/>
<dbReference type="SUPFAM" id="SSF50974">
    <property type="entry name" value="Nitrous oxide reductase, N-terminal domain"/>
    <property type="match status" value="1"/>
</dbReference>
<name>A0A2M8Z1C7_9FIRM</name>
<comment type="similarity">
    <text evidence="1">Belongs to the cycloisomerase 2 family.</text>
</comment>
<keyword evidence="2" id="KW-0413">Isomerase</keyword>
<dbReference type="EMBL" id="PGET01000001">
    <property type="protein sequence ID" value="PJJ27235.1"/>
    <property type="molecule type" value="Genomic_DNA"/>
</dbReference>
<dbReference type="OrthoDB" id="145213at2"/>
<organism evidence="2 3">
    <name type="scientific">[Clostridium] celerecrescens 18A</name>
    <dbReference type="NCBI Taxonomy" id="1286362"/>
    <lineage>
        <taxon>Bacteria</taxon>
        <taxon>Bacillati</taxon>
        <taxon>Bacillota</taxon>
        <taxon>Clostridia</taxon>
        <taxon>Lachnospirales</taxon>
        <taxon>Lachnospiraceae</taxon>
        <taxon>Lacrimispora</taxon>
    </lineage>
</organism>
<dbReference type="GO" id="GO:0017057">
    <property type="term" value="F:6-phosphogluconolactonase activity"/>
    <property type="evidence" value="ECO:0007669"/>
    <property type="project" value="TreeGrafter"/>
</dbReference>
<sequence>MYDMTNCRHGYAVYSMTNNADENEIIAIRQKSNDDFTFIKAYRTGGQGTGNPIVDPLSSQGSIVISDDGHFLFAVNAGSNNISSFKITKSGTLILADVSPSGGFLPISMTTHRNLLYVANAGNGSSIASNVTGFHIDKNGMLTEIIGSAKPLSSVNAKPTCIVINYNGKKIAVSEQNTNLISVFTVQQDGSLNGPIVSNSSGPGPFGSVFLTNEILLVTEVGINALSSYKINHDGTLSVISPSVLNFQSATCWVSLSENGHFAYTSNAGGHTITTYEVERNGRLDVSNIIYSTNDGSGSPIDSGICSNNLYVLNGNEGSISVFFTDRNGRLIRTEVIRDTQLPIIGSQGLAILCSPNRY</sequence>
<dbReference type="PANTHER" id="PTHR30344:SF1">
    <property type="entry name" value="6-PHOSPHOGLUCONOLACTONASE"/>
    <property type="match status" value="1"/>
</dbReference>
<dbReference type="Gene3D" id="2.130.10.10">
    <property type="entry name" value="YVTN repeat-like/Quinoprotein amine dehydrogenase"/>
    <property type="match status" value="2"/>
</dbReference>
<protein>
    <submittedName>
        <fullName evidence="2">6-phosphogluconolactonase (Cycloisomerase 2 family)</fullName>
    </submittedName>
</protein>
<dbReference type="InterPro" id="IPR015943">
    <property type="entry name" value="WD40/YVTN_repeat-like_dom_sf"/>
</dbReference>
<dbReference type="Proteomes" id="UP000231092">
    <property type="component" value="Unassembled WGS sequence"/>
</dbReference>
<dbReference type="AlphaFoldDB" id="A0A2M8Z1C7"/>
<evidence type="ECO:0000256" key="1">
    <source>
        <dbReference type="ARBA" id="ARBA00005564"/>
    </source>
</evidence>
<comment type="caution">
    <text evidence="2">The sequence shown here is derived from an EMBL/GenBank/DDBJ whole genome shotgun (WGS) entry which is preliminary data.</text>
</comment>
<dbReference type="PANTHER" id="PTHR30344">
    <property type="entry name" value="6-PHOSPHOGLUCONOLACTONASE-RELATED"/>
    <property type="match status" value="1"/>
</dbReference>
<dbReference type="InterPro" id="IPR011045">
    <property type="entry name" value="N2O_reductase_N"/>
</dbReference>
<dbReference type="Pfam" id="PF10282">
    <property type="entry name" value="Lactonase"/>
    <property type="match status" value="1"/>
</dbReference>
<reference evidence="2 3" key="1">
    <citation type="submission" date="2017-11" db="EMBL/GenBank/DDBJ databases">
        <title>Understudied soil microbes with underappreciated capabilities: Untangling the Clostridium saccharolyticum group.</title>
        <authorList>
            <person name="Leschine S."/>
        </authorList>
    </citation>
    <scope>NUCLEOTIDE SEQUENCE [LARGE SCALE GENOMIC DNA]</scope>
    <source>
        <strain evidence="2 3">18A</strain>
    </source>
</reference>
<dbReference type="InterPro" id="IPR050282">
    <property type="entry name" value="Cycloisomerase_2"/>
</dbReference>
<dbReference type="GO" id="GO:0016853">
    <property type="term" value="F:isomerase activity"/>
    <property type="evidence" value="ECO:0007669"/>
    <property type="project" value="UniProtKB-KW"/>
</dbReference>
<accession>A0A2M8Z1C7</accession>
<evidence type="ECO:0000313" key="2">
    <source>
        <dbReference type="EMBL" id="PJJ27235.1"/>
    </source>
</evidence>
<dbReference type="RefSeq" id="WP_100303897.1">
    <property type="nucleotide sequence ID" value="NZ_PGET01000001.1"/>
</dbReference>
<gene>
    <name evidence="2" type="ORF">H171_0696</name>
</gene>
<dbReference type="InterPro" id="IPR019405">
    <property type="entry name" value="Lactonase_7-beta_prop"/>
</dbReference>